<dbReference type="InterPro" id="IPR012337">
    <property type="entry name" value="RNaseH-like_sf"/>
</dbReference>
<feature type="non-terminal residue" evidence="2">
    <location>
        <position position="1"/>
    </location>
</feature>
<sequence length="179" mass="20897">EQCGKRRITDGLLVIDDSLAHKSGKHIEGANWFWDHTKHAHTFGHQLVTSQWVGKIFHVPLHYRLYRKEEDVPQEAFQSKLDLAIQLIEEAMVSEIPFSCVAADSWYFCDKIIKYLASICKDWVFASKSNRKICVKGLWMSLREFAKTLKKEDFKQVQITKTKYIFSGIDRVKLYTGLR</sequence>
<proteinExistence type="predicted"/>
<dbReference type="Pfam" id="PF13546">
    <property type="entry name" value="DDE_5"/>
    <property type="match status" value="1"/>
</dbReference>
<dbReference type="InterPro" id="IPR038721">
    <property type="entry name" value="IS701-like_DDE_dom"/>
</dbReference>
<dbReference type="EMBL" id="BARS01024002">
    <property type="protein sequence ID" value="GAG02829.1"/>
    <property type="molecule type" value="Genomic_DNA"/>
</dbReference>
<evidence type="ECO:0000313" key="2">
    <source>
        <dbReference type="EMBL" id="GAG02829.1"/>
    </source>
</evidence>
<gene>
    <name evidence="2" type="ORF">S01H1_38159</name>
</gene>
<name>X0UAG0_9ZZZZ</name>
<accession>X0UAG0</accession>
<reference evidence="2" key="1">
    <citation type="journal article" date="2014" name="Front. Microbiol.">
        <title>High frequency of phylogenetically diverse reductive dehalogenase-homologous genes in deep subseafloor sedimentary metagenomes.</title>
        <authorList>
            <person name="Kawai M."/>
            <person name="Futagami T."/>
            <person name="Toyoda A."/>
            <person name="Takaki Y."/>
            <person name="Nishi S."/>
            <person name="Hori S."/>
            <person name="Arai W."/>
            <person name="Tsubouchi T."/>
            <person name="Morono Y."/>
            <person name="Uchiyama I."/>
            <person name="Ito T."/>
            <person name="Fujiyama A."/>
            <person name="Inagaki F."/>
            <person name="Takami H."/>
        </authorList>
    </citation>
    <scope>NUCLEOTIDE SEQUENCE</scope>
    <source>
        <strain evidence="2">Expedition CK06-06</strain>
    </source>
</reference>
<protein>
    <recommendedName>
        <fullName evidence="1">Transposase IS701-like DDE domain-containing protein</fullName>
    </recommendedName>
</protein>
<comment type="caution">
    <text evidence="2">The sequence shown here is derived from an EMBL/GenBank/DDBJ whole genome shotgun (WGS) entry which is preliminary data.</text>
</comment>
<organism evidence="2">
    <name type="scientific">marine sediment metagenome</name>
    <dbReference type="NCBI Taxonomy" id="412755"/>
    <lineage>
        <taxon>unclassified sequences</taxon>
        <taxon>metagenomes</taxon>
        <taxon>ecological metagenomes</taxon>
    </lineage>
</organism>
<evidence type="ECO:0000259" key="1">
    <source>
        <dbReference type="Pfam" id="PF13546"/>
    </source>
</evidence>
<feature type="domain" description="Transposase IS701-like DDE" evidence="1">
    <location>
        <begin position="11"/>
        <end position="133"/>
    </location>
</feature>
<dbReference type="AlphaFoldDB" id="X0UAG0"/>
<dbReference type="SUPFAM" id="SSF53098">
    <property type="entry name" value="Ribonuclease H-like"/>
    <property type="match status" value="1"/>
</dbReference>